<protein>
    <submittedName>
        <fullName evidence="1">Uncharacterized protein</fullName>
    </submittedName>
</protein>
<dbReference type="AlphaFoldDB" id="A0A0E9RM40"/>
<organism evidence="1">
    <name type="scientific">Anguilla anguilla</name>
    <name type="common">European freshwater eel</name>
    <name type="synonym">Muraena anguilla</name>
    <dbReference type="NCBI Taxonomy" id="7936"/>
    <lineage>
        <taxon>Eukaryota</taxon>
        <taxon>Metazoa</taxon>
        <taxon>Chordata</taxon>
        <taxon>Craniata</taxon>
        <taxon>Vertebrata</taxon>
        <taxon>Euteleostomi</taxon>
        <taxon>Actinopterygii</taxon>
        <taxon>Neopterygii</taxon>
        <taxon>Teleostei</taxon>
        <taxon>Anguilliformes</taxon>
        <taxon>Anguillidae</taxon>
        <taxon>Anguilla</taxon>
    </lineage>
</organism>
<evidence type="ECO:0000313" key="1">
    <source>
        <dbReference type="EMBL" id="JAH29520.1"/>
    </source>
</evidence>
<reference evidence="1" key="1">
    <citation type="submission" date="2014-11" db="EMBL/GenBank/DDBJ databases">
        <authorList>
            <person name="Amaro Gonzalez C."/>
        </authorList>
    </citation>
    <scope>NUCLEOTIDE SEQUENCE</scope>
</reference>
<sequence length="31" mass="3736">MTRRAHCFMVSEQFQRHLHTSYVFGCIVGMY</sequence>
<proteinExistence type="predicted"/>
<accession>A0A0E9RM40</accession>
<reference evidence="1" key="2">
    <citation type="journal article" date="2015" name="Fish Shellfish Immunol.">
        <title>Early steps in the European eel (Anguilla anguilla)-Vibrio vulnificus interaction in the gills: Role of the RtxA13 toxin.</title>
        <authorList>
            <person name="Callol A."/>
            <person name="Pajuelo D."/>
            <person name="Ebbesson L."/>
            <person name="Teles M."/>
            <person name="MacKenzie S."/>
            <person name="Amaro C."/>
        </authorList>
    </citation>
    <scope>NUCLEOTIDE SEQUENCE</scope>
</reference>
<name>A0A0E9RM40_ANGAN</name>
<dbReference type="EMBL" id="GBXM01079057">
    <property type="protein sequence ID" value="JAH29520.1"/>
    <property type="molecule type" value="Transcribed_RNA"/>
</dbReference>